<dbReference type="SMART" id="SM00355">
    <property type="entry name" value="ZnF_C2H2"/>
    <property type="match status" value="4"/>
</dbReference>
<accession>A0AAW1J5X1</accession>
<sequence length="547" mass="60795">MEESHDKSTISDQNIPLKGDFSVKSDNESVGMNMSPEKIAVQLEREMEKRKIREEIIASEIRHRRELENEVRMELLMESHILGMRNFNGFYNVDHNSMLTKYRVSGSRFRPNYDEHLLNLGTSDDLIGEKMNLISSTDNNVSGIEGMQQMEDVSLGKWPFDRDPSYVAAHVPEKFNSDLVDEDMSEAMSTAGIIGVKRKAEMPPRACEKDTSPPTMSTKWFCSVCGVSTTSEVTLNAHFQGKKHKAKEARFKATNSTNTISMGGDSLLPVSTLNSKQEKWECSLCQVSACSEMLLRSHFQGKKHKAKEAKLHSGEITVNIDGVLGEKSQEVLSVSSSNENATETDKQWYCSLCGVSASSENNLNDHLKGKKHKAKAGLPQQGIENMNHESTEKVSEVEVMKESSLDKVEIPKHEPKTSNLNTELSKDEETELNVADNSSKTKSDANRSSGLGATSDVGDAKRGVTEGNEQDPEELEKEGGLRMEFVKYWHCKMCDKGTRDEATMTAHRKSNEHMTLLKKHGGGLITVASIPKNALESGGRSRDEPSN</sequence>
<evidence type="ECO:0000259" key="2">
    <source>
        <dbReference type="SMART" id="SM00355"/>
    </source>
</evidence>
<dbReference type="AlphaFoldDB" id="A0AAW1J5X1"/>
<dbReference type="EMBL" id="JBDFQZ010000008">
    <property type="protein sequence ID" value="KAK9698155.1"/>
    <property type="molecule type" value="Genomic_DNA"/>
</dbReference>
<feature type="domain" description="C2H2-type" evidence="2">
    <location>
        <begin position="280"/>
        <end position="304"/>
    </location>
</feature>
<dbReference type="SMART" id="SM00451">
    <property type="entry name" value="ZnF_U1"/>
    <property type="match status" value="4"/>
</dbReference>
<name>A0AAW1J5X1_SAPOF</name>
<dbReference type="GO" id="GO:0008270">
    <property type="term" value="F:zinc ion binding"/>
    <property type="evidence" value="ECO:0007669"/>
    <property type="project" value="InterPro"/>
</dbReference>
<feature type="region of interest" description="Disordered" evidence="1">
    <location>
        <begin position="1"/>
        <end position="20"/>
    </location>
</feature>
<dbReference type="PANTHER" id="PTHR47487">
    <property type="entry name" value="OS06G0651300 PROTEIN-RELATED"/>
    <property type="match status" value="1"/>
</dbReference>
<dbReference type="GO" id="GO:0003676">
    <property type="term" value="F:nucleic acid binding"/>
    <property type="evidence" value="ECO:0007669"/>
    <property type="project" value="InterPro"/>
</dbReference>
<dbReference type="Proteomes" id="UP001443914">
    <property type="component" value="Unassembled WGS sequence"/>
</dbReference>
<dbReference type="Gene3D" id="3.30.160.60">
    <property type="entry name" value="Classic Zinc Finger"/>
    <property type="match status" value="3"/>
</dbReference>
<evidence type="ECO:0000259" key="3">
    <source>
        <dbReference type="SMART" id="SM00451"/>
    </source>
</evidence>
<organism evidence="4 5">
    <name type="scientific">Saponaria officinalis</name>
    <name type="common">Common soapwort</name>
    <name type="synonym">Lychnis saponaria</name>
    <dbReference type="NCBI Taxonomy" id="3572"/>
    <lineage>
        <taxon>Eukaryota</taxon>
        <taxon>Viridiplantae</taxon>
        <taxon>Streptophyta</taxon>
        <taxon>Embryophyta</taxon>
        <taxon>Tracheophyta</taxon>
        <taxon>Spermatophyta</taxon>
        <taxon>Magnoliopsida</taxon>
        <taxon>eudicotyledons</taxon>
        <taxon>Gunneridae</taxon>
        <taxon>Pentapetalae</taxon>
        <taxon>Caryophyllales</taxon>
        <taxon>Caryophyllaceae</taxon>
        <taxon>Caryophylleae</taxon>
        <taxon>Saponaria</taxon>
    </lineage>
</organism>
<feature type="region of interest" description="Disordered" evidence="1">
    <location>
        <begin position="364"/>
        <end position="481"/>
    </location>
</feature>
<evidence type="ECO:0008006" key="6">
    <source>
        <dbReference type="Google" id="ProtNLM"/>
    </source>
</evidence>
<feature type="domain" description="U1-type" evidence="3">
    <location>
        <begin position="217"/>
        <end position="251"/>
    </location>
</feature>
<feature type="compositionally biased region" description="Basic and acidic residues" evidence="1">
    <location>
        <begin position="386"/>
        <end position="416"/>
    </location>
</feature>
<gene>
    <name evidence="4" type="ORF">RND81_08G085600</name>
</gene>
<keyword evidence="5" id="KW-1185">Reference proteome</keyword>
<evidence type="ECO:0000313" key="4">
    <source>
        <dbReference type="EMBL" id="KAK9698155.1"/>
    </source>
</evidence>
<dbReference type="InterPro" id="IPR003604">
    <property type="entry name" value="Matrin/U1-like-C_Znf_C2H2"/>
</dbReference>
<reference evidence="4" key="1">
    <citation type="submission" date="2024-03" db="EMBL/GenBank/DDBJ databases">
        <title>WGS assembly of Saponaria officinalis var. Norfolk2.</title>
        <authorList>
            <person name="Jenkins J."/>
            <person name="Shu S."/>
            <person name="Grimwood J."/>
            <person name="Barry K."/>
            <person name="Goodstein D."/>
            <person name="Schmutz J."/>
            <person name="Leebens-Mack J."/>
            <person name="Osbourn A."/>
        </authorList>
    </citation>
    <scope>NUCLEOTIDE SEQUENCE [LARGE SCALE GENOMIC DNA]</scope>
    <source>
        <strain evidence="4">JIC</strain>
    </source>
</reference>
<dbReference type="SUPFAM" id="SSF57667">
    <property type="entry name" value="beta-beta-alpha zinc fingers"/>
    <property type="match status" value="4"/>
</dbReference>
<dbReference type="PANTHER" id="PTHR47487:SF22">
    <property type="entry name" value="ZINC FINGER HOMEOBOX PROTEIN 4-LIKE ISOFORM X1"/>
    <property type="match status" value="1"/>
</dbReference>
<evidence type="ECO:0000256" key="1">
    <source>
        <dbReference type="SAM" id="MobiDB-lite"/>
    </source>
</evidence>
<protein>
    <recommendedName>
        <fullName evidence="6">C2H2-type domain-containing protein</fullName>
    </recommendedName>
</protein>
<feature type="domain" description="C2H2-type" evidence="2">
    <location>
        <begin position="220"/>
        <end position="244"/>
    </location>
</feature>
<dbReference type="Pfam" id="PF12874">
    <property type="entry name" value="zf-met"/>
    <property type="match status" value="4"/>
</dbReference>
<feature type="domain" description="U1-type" evidence="3">
    <location>
        <begin position="486"/>
        <end position="520"/>
    </location>
</feature>
<dbReference type="InterPro" id="IPR036236">
    <property type="entry name" value="Znf_C2H2_sf"/>
</dbReference>
<feature type="domain" description="U1-type" evidence="3">
    <location>
        <begin position="277"/>
        <end position="311"/>
    </location>
</feature>
<comment type="caution">
    <text evidence="4">The sequence shown here is derived from an EMBL/GenBank/DDBJ whole genome shotgun (WGS) entry which is preliminary data.</text>
</comment>
<feature type="domain" description="C2H2-type" evidence="2">
    <location>
        <begin position="489"/>
        <end position="513"/>
    </location>
</feature>
<proteinExistence type="predicted"/>
<feature type="domain" description="U1-type" evidence="3">
    <location>
        <begin position="345"/>
        <end position="379"/>
    </location>
</feature>
<evidence type="ECO:0000313" key="5">
    <source>
        <dbReference type="Proteomes" id="UP001443914"/>
    </source>
</evidence>
<dbReference type="InterPro" id="IPR013087">
    <property type="entry name" value="Znf_C2H2_type"/>
</dbReference>
<feature type="domain" description="C2H2-type" evidence="2">
    <location>
        <begin position="348"/>
        <end position="372"/>
    </location>
</feature>